<accession>A0A6A5C1V4</accession>
<reference evidence="2 3" key="1">
    <citation type="journal article" date="2019" name="Sci. Rep.">
        <title>Nanopore sequencing improves the draft genome of the human pathogenic amoeba Naegleria fowleri.</title>
        <authorList>
            <person name="Liechti N."/>
            <person name="Schurch N."/>
            <person name="Bruggmann R."/>
            <person name="Wittwer M."/>
        </authorList>
    </citation>
    <scope>NUCLEOTIDE SEQUENCE [LARGE SCALE GENOMIC DNA]</scope>
    <source>
        <strain evidence="2 3">ATCC 30894</strain>
    </source>
</reference>
<protein>
    <submittedName>
        <fullName evidence="2">Uncharacterized protein</fullName>
    </submittedName>
</protein>
<dbReference type="OrthoDB" id="10596344at2759"/>
<keyword evidence="3" id="KW-1185">Reference proteome</keyword>
<dbReference type="EMBL" id="VFQX01000019">
    <property type="protein sequence ID" value="KAF0980524.1"/>
    <property type="molecule type" value="Genomic_DNA"/>
</dbReference>
<evidence type="ECO:0000256" key="1">
    <source>
        <dbReference type="SAM" id="MobiDB-lite"/>
    </source>
</evidence>
<dbReference type="GeneID" id="68120953"/>
<organism evidence="2 3">
    <name type="scientific">Naegleria fowleri</name>
    <name type="common">Brain eating amoeba</name>
    <dbReference type="NCBI Taxonomy" id="5763"/>
    <lineage>
        <taxon>Eukaryota</taxon>
        <taxon>Discoba</taxon>
        <taxon>Heterolobosea</taxon>
        <taxon>Tetramitia</taxon>
        <taxon>Eutetramitia</taxon>
        <taxon>Vahlkampfiidae</taxon>
        <taxon>Naegleria</taxon>
    </lineage>
</organism>
<evidence type="ECO:0000313" key="2">
    <source>
        <dbReference type="EMBL" id="KAF0980524.1"/>
    </source>
</evidence>
<dbReference type="Proteomes" id="UP000444721">
    <property type="component" value="Unassembled WGS sequence"/>
</dbReference>
<feature type="compositionally biased region" description="Acidic residues" evidence="1">
    <location>
        <begin position="119"/>
        <end position="139"/>
    </location>
</feature>
<dbReference type="AlphaFoldDB" id="A0A6A5C1V4"/>
<evidence type="ECO:0000313" key="3">
    <source>
        <dbReference type="Proteomes" id="UP000444721"/>
    </source>
</evidence>
<name>A0A6A5C1V4_NAEFO</name>
<dbReference type="RefSeq" id="XP_044565237.1">
    <property type="nucleotide sequence ID" value="XM_044704401.1"/>
</dbReference>
<comment type="caution">
    <text evidence="2">The sequence shown here is derived from an EMBL/GenBank/DDBJ whole genome shotgun (WGS) entry which is preliminary data.</text>
</comment>
<gene>
    <name evidence="2" type="ORF">FDP41_013738</name>
</gene>
<dbReference type="VEuPathDB" id="AmoebaDB:FDP41_013738"/>
<proteinExistence type="predicted"/>
<feature type="region of interest" description="Disordered" evidence="1">
    <location>
        <begin position="119"/>
        <end position="144"/>
    </location>
</feature>
<dbReference type="VEuPathDB" id="AmoebaDB:NfTy_026800"/>
<sequence length="169" mass="20377">MTVCSEWYEQYFQKKHFQWFLKEWLLERWNVLVRDFDELTSDDKSEWKFPMFLTKLVAGHDEECCDISILKYGLRWLRLFLGEHLFGSMGKNINEEQVIRNAEQHENNNNVAIVEPVEEEYEDDEDDEEEDENDHEEVNDEKWMIKRGSPNSHGCLLEMIFTKNSILYA</sequence>